<gene>
    <name evidence="1" type="ORF">BW34_00792</name>
</gene>
<dbReference type="InterPro" id="IPR006175">
    <property type="entry name" value="YjgF/YER057c/UK114"/>
</dbReference>
<dbReference type="PATRIC" id="fig|273677.3.peg.777"/>
<organism evidence="1 2">
    <name type="scientific">Microbacterium oleivorans</name>
    <dbReference type="NCBI Taxonomy" id="273677"/>
    <lineage>
        <taxon>Bacteria</taxon>
        <taxon>Bacillati</taxon>
        <taxon>Actinomycetota</taxon>
        <taxon>Actinomycetes</taxon>
        <taxon>Micrococcales</taxon>
        <taxon>Microbacteriaceae</taxon>
        <taxon>Microbacterium</taxon>
    </lineage>
</organism>
<dbReference type="AlphaFoldDB" id="A0A031G058"/>
<keyword evidence="2" id="KW-1185">Reference proteome</keyword>
<dbReference type="EMBL" id="JFYO01000002">
    <property type="protein sequence ID" value="EZP29275.1"/>
    <property type="molecule type" value="Genomic_DNA"/>
</dbReference>
<dbReference type="eggNOG" id="COG0251">
    <property type="taxonomic scope" value="Bacteria"/>
</dbReference>
<reference evidence="1 2" key="1">
    <citation type="submission" date="2014-03" db="EMBL/GenBank/DDBJ databases">
        <title>Draft Genome Sequences of 13 Willow Endophytes.</title>
        <authorList>
            <person name="Gan H.Y."/>
            <person name="Gan H.M."/>
            <person name="Savka M.A."/>
            <person name="Hudson A.O."/>
        </authorList>
    </citation>
    <scope>NUCLEOTIDE SEQUENCE [LARGE SCALE GENOMIC DNA]</scope>
    <source>
        <strain evidence="1 2">RIT293</strain>
    </source>
</reference>
<dbReference type="SUPFAM" id="SSF55298">
    <property type="entry name" value="YjgF-like"/>
    <property type="match status" value="1"/>
</dbReference>
<sequence length="134" mass="13658">MSAVRLVRSEALAAAPYAFASRVDAGAELIFLAGACPLADDGSTVAVGDVAGQAQRCVETMLVALDAAGAALADVASTRVLVASSDRRDLVAAWDVVRAAFGDHDVPSTLMGVAVLGYEDQLVEIEAVAAVRRG</sequence>
<dbReference type="Pfam" id="PF01042">
    <property type="entry name" value="Ribonuc_L-PSP"/>
    <property type="match status" value="1"/>
</dbReference>
<protein>
    <submittedName>
        <fullName evidence="1">Endoribonuclease L-PSP</fullName>
    </submittedName>
</protein>
<evidence type="ECO:0000313" key="2">
    <source>
        <dbReference type="Proteomes" id="UP000024001"/>
    </source>
</evidence>
<dbReference type="OrthoDB" id="9803101at2"/>
<evidence type="ECO:0000313" key="1">
    <source>
        <dbReference type="EMBL" id="EZP29275.1"/>
    </source>
</evidence>
<comment type="caution">
    <text evidence="1">The sequence shown here is derived from an EMBL/GenBank/DDBJ whole genome shotgun (WGS) entry which is preliminary data.</text>
</comment>
<dbReference type="InterPro" id="IPR035959">
    <property type="entry name" value="RutC-like_sf"/>
</dbReference>
<dbReference type="Gene3D" id="3.30.1330.40">
    <property type="entry name" value="RutC-like"/>
    <property type="match status" value="1"/>
</dbReference>
<dbReference type="Proteomes" id="UP000024001">
    <property type="component" value="Unassembled WGS sequence"/>
</dbReference>
<dbReference type="PANTHER" id="PTHR43857:SF1">
    <property type="entry name" value="YJGH FAMILY PROTEIN"/>
    <property type="match status" value="1"/>
</dbReference>
<accession>A0A031G058</accession>
<dbReference type="PANTHER" id="PTHR43857">
    <property type="entry name" value="BLR7761 PROTEIN"/>
    <property type="match status" value="1"/>
</dbReference>
<proteinExistence type="predicted"/>
<name>A0A031G058_9MICO</name>
<dbReference type="RefSeq" id="WP_036309753.1">
    <property type="nucleotide sequence ID" value="NZ_JFYO01000002.1"/>
</dbReference>